<dbReference type="InterPro" id="IPR014001">
    <property type="entry name" value="Helicase_ATP-bd"/>
</dbReference>
<dbReference type="SUPFAM" id="SSF52540">
    <property type="entry name" value="P-loop containing nucleoside triphosphate hydrolases"/>
    <property type="match status" value="2"/>
</dbReference>
<accession>A0AAV9IBA9</accession>
<dbReference type="InterPro" id="IPR016024">
    <property type="entry name" value="ARM-type_fold"/>
</dbReference>
<dbReference type="GO" id="GO:0017025">
    <property type="term" value="F:TBP-class protein binding"/>
    <property type="evidence" value="ECO:0007669"/>
    <property type="project" value="InterPro"/>
</dbReference>
<dbReference type="Gene3D" id="3.40.50.300">
    <property type="entry name" value="P-loop containing nucleotide triphosphate hydrolases"/>
    <property type="match status" value="1"/>
</dbReference>
<dbReference type="GO" id="GO:0016887">
    <property type="term" value="F:ATP hydrolysis activity"/>
    <property type="evidence" value="ECO:0007669"/>
    <property type="project" value="InterPro"/>
</dbReference>
<evidence type="ECO:0000313" key="6">
    <source>
        <dbReference type="EMBL" id="KAK4524609.1"/>
    </source>
</evidence>
<comment type="caution">
    <text evidence="6">The sequence shown here is derived from an EMBL/GenBank/DDBJ whole genome shotgun (WGS) entry which is preliminary data.</text>
</comment>
<feature type="domain" description="Helicase C-terminal" evidence="5">
    <location>
        <begin position="1500"/>
        <end position="1663"/>
    </location>
</feature>
<dbReference type="InterPro" id="IPR011989">
    <property type="entry name" value="ARM-like"/>
</dbReference>
<keyword evidence="2" id="KW-0547">Nucleotide-binding</keyword>
<dbReference type="Pfam" id="PF00176">
    <property type="entry name" value="SNF2-rel_dom"/>
    <property type="match status" value="1"/>
</dbReference>
<dbReference type="InterPro" id="IPR049730">
    <property type="entry name" value="SNF2/RAD54-like_C"/>
</dbReference>
<dbReference type="InterPro" id="IPR000330">
    <property type="entry name" value="SNF2_N"/>
</dbReference>
<dbReference type="InterPro" id="IPR038718">
    <property type="entry name" value="SNF2-like_sf"/>
</dbReference>
<dbReference type="PANTHER" id="PTHR36498">
    <property type="entry name" value="TATA-BINDING PROTEIN-ASSOCIATED FACTOR 172"/>
    <property type="match status" value="1"/>
</dbReference>
<dbReference type="InterPro" id="IPR044972">
    <property type="entry name" value="Mot1"/>
</dbReference>
<sequence length="1743" mass="198727">MTIAKSKLDRLFELLEQGASSSIRRIAAEQIGHLAAQYPSQTEQIISRITEIVLKKKSWNARVSAAFALGIIASQLPKQSKCTLAENFPSSSQQDARKRKLEQQQKFIRLEDLNMKDIVEKGGKLLGSSGEELAVSNNEDTQQQFKRIHTLLGDYNLSENIVSSDDFQEQSDSPAGWKPELKVFDKEGLVTSQGTKEETCILQEDSDWMEGDWIFSKCFRKLVNNMFSLDWEVRHGAATGLRELLKFQATEACIQGSYSEEANKALLEDVACRILILLAVDRFCDFSGTVTVAPVREAASMALATVVLHLDRNRVQCIGRYISILANSGNWEVVHAAYISMQYIFAALSSSFSILKSLLEYSFDDITRGLLSEDTDICAAAARCLFPVVDIISKDSIESPVPIEKLCEVLWQVISACDEDNSGVCDCLELICRLYKCIEQSDRTKALFSNHICHVFPFMLHNNSSIRAASRTLTVEILENNRNMEDSPLFTLQQLRQWIVILIASLFIEKDYSFVPSSFEKLEDILRRYEWNELFPSHTLSRILELCRQKSFKDSHLLVSNLLKEEETVILSGFQEAASEIVDAEKRYGDREGKFLRFQQNICRLTVILFSQTKSTVLEETLKEYLHSSSAFCLAAVCHIVRYWYPSKSSGDLLAEEIIKLLCSKLEQNSGNGFHFEEEATDSQQLWNDILSVEKHISSRKKTKQKYENIISNSSLSQLCKQGMEACEQQNYEKASCILSEIYENYFSHFREWSVHGISSGSNRSSVLDAVVWRIANYLSNYQCRRTELILQSQVLVVSSVVLSQNVARLDGNESFIPREEQVVLPDKLTPYLLALMNGLRYSSRAFVQQLSASTLAFICQLLVKKDRKKVLAKISENLFNYLMEALESGEQYSCQRDGVLLAWKELCRVFGANLLLHFEKVDELCLQVLENLPKSMENDPVKLKYALYFLQYTFRWWHGSLYERCNKAVEKLTLLCGGLYDSNISPSDDILDVATEALAEMVLCSRGFLIHVARHLLPVLDSNRKIERTEKSILCALKAIYKVVSKMGNEMISCVSLFLMPLISRMTHQNNEIRVKASETFGLLLRLLPLEDSWTKLDEWLESPEFQTQMENSKSFIHQLLGWKAREPYNLPVALEGNVQLREYQQQGLEWLAFLNRYGLHGLLCDDMGLGKTLMTLCIIVGDTLEWKKCGFQKHSLVIAPSSVTAHWFQETRKFFGSTFSNVILYVDSAKKRKKWLASFESSPLVITSYEIIRSDVEYFQRYHWSYLVLDEGHVIRNHHSKTAIAVRSLTAEHRLILSGTPVQNSVKDLWSLFDFLIPGFLGDEASFQERFVRPILKGKSLSAEQKDREQADVLLETLHRQVLPFILRRMKGDVLAELPPKIVQNLSFEMSSLQAKLYNAVGGFLAAAAKEQCQHDDNPSLHIFSALRCLQQICTHPVLLFDSGKEWIEDVARKLAIDMNSCYHWKSSSKFQCLYELFTDLGLIPHEEQVALTEWKKEPQQHVEETLEETEDTGHRVLLFAQTIRTLDIVEKFLFIEGPFRHLSYLRLEGSVSPMHRQAIVTRFNSDPSISCMLLTTQVGGLGLNLTGADTVVFIEQDWNPVKDMQAMDRAHRIGQTRTVNVFRLVTKNTLEEKIMKLQETKTSMAESIVNRDNSSLQDLDTSQLLDLFQVDSQQDSMEVNNNNSYNNEAESTSLKVGGGAWESIVKSLPDLWEEEQYTSEFNWNQFVQSIPGSQQEVGSE</sequence>
<dbReference type="EMBL" id="JANCYU010000024">
    <property type="protein sequence ID" value="KAK4524609.1"/>
    <property type="molecule type" value="Genomic_DNA"/>
</dbReference>
<dbReference type="InterPro" id="IPR001650">
    <property type="entry name" value="Helicase_C-like"/>
</dbReference>
<dbReference type="PROSITE" id="PS51194">
    <property type="entry name" value="HELICASE_CTER"/>
    <property type="match status" value="1"/>
</dbReference>
<dbReference type="InterPro" id="IPR022707">
    <property type="entry name" value="Mot1_central_dom"/>
</dbReference>
<dbReference type="SUPFAM" id="SSF48371">
    <property type="entry name" value="ARM repeat"/>
    <property type="match status" value="1"/>
</dbReference>
<protein>
    <submittedName>
        <fullName evidence="6">Uncharacterized protein</fullName>
    </submittedName>
</protein>
<keyword evidence="3" id="KW-0238">DNA-binding</keyword>
<name>A0AAV9IBA9_9RHOD</name>
<proteinExistence type="predicted"/>
<dbReference type="Gene3D" id="3.40.50.10810">
    <property type="entry name" value="Tandem AAA-ATPase domain"/>
    <property type="match status" value="1"/>
</dbReference>
<dbReference type="GO" id="GO:0005524">
    <property type="term" value="F:ATP binding"/>
    <property type="evidence" value="ECO:0007669"/>
    <property type="project" value="InterPro"/>
</dbReference>
<evidence type="ECO:0000256" key="3">
    <source>
        <dbReference type="ARBA" id="ARBA00023125"/>
    </source>
</evidence>
<keyword evidence="1" id="KW-0378">Hydrolase</keyword>
<dbReference type="Pfam" id="PF00271">
    <property type="entry name" value="Helicase_C"/>
    <property type="match status" value="1"/>
</dbReference>
<gene>
    <name evidence="6" type="ORF">GAYE_SCF04G2510</name>
</gene>
<dbReference type="CDD" id="cd18793">
    <property type="entry name" value="SF2_C_SNF"/>
    <property type="match status" value="1"/>
</dbReference>
<evidence type="ECO:0000313" key="7">
    <source>
        <dbReference type="Proteomes" id="UP001300502"/>
    </source>
</evidence>
<dbReference type="SMART" id="SM00490">
    <property type="entry name" value="HELICc"/>
    <property type="match status" value="1"/>
</dbReference>
<evidence type="ECO:0000259" key="5">
    <source>
        <dbReference type="PROSITE" id="PS51194"/>
    </source>
</evidence>
<dbReference type="Pfam" id="PF12054">
    <property type="entry name" value="DUF3535"/>
    <property type="match status" value="1"/>
</dbReference>
<feature type="domain" description="Helicase ATP-binding" evidence="4">
    <location>
        <begin position="1154"/>
        <end position="1321"/>
    </location>
</feature>
<dbReference type="SMART" id="SM00487">
    <property type="entry name" value="DEXDc"/>
    <property type="match status" value="1"/>
</dbReference>
<dbReference type="Proteomes" id="UP001300502">
    <property type="component" value="Unassembled WGS sequence"/>
</dbReference>
<reference evidence="6 7" key="1">
    <citation type="submission" date="2022-07" db="EMBL/GenBank/DDBJ databases">
        <title>Genome-wide signatures of adaptation to extreme environments.</title>
        <authorList>
            <person name="Cho C.H."/>
            <person name="Yoon H.S."/>
        </authorList>
    </citation>
    <scope>NUCLEOTIDE SEQUENCE [LARGE SCALE GENOMIC DNA]</scope>
    <source>
        <strain evidence="6 7">108.79 E11</strain>
    </source>
</reference>
<dbReference type="PROSITE" id="PS51192">
    <property type="entry name" value="HELICASE_ATP_BIND_1"/>
    <property type="match status" value="1"/>
</dbReference>
<keyword evidence="2" id="KW-0347">Helicase</keyword>
<evidence type="ECO:0000256" key="1">
    <source>
        <dbReference type="ARBA" id="ARBA00022801"/>
    </source>
</evidence>
<evidence type="ECO:0000256" key="2">
    <source>
        <dbReference type="ARBA" id="ARBA00022806"/>
    </source>
</evidence>
<dbReference type="InterPro" id="IPR027417">
    <property type="entry name" value="P-loop_NTPase"/>
</dbReference>
<evidence type="ECO:0000259" key="4">
    <source>
        <dbReference type="PROSITE" id="PS51192"/>
    </source>
</evidence>
<keyword evidence="2" id="KW-0067">ATP-binding</keyword>
<keyword evidence="7" id="KW-1185">Reference proteome</keyword>
<dbReference type="PANTHER" id="PTHR36498:SF1">
    <property type="entry name" value="TATA-BINDING PROTEIN-ASSOCIATED FACTOR 172"/>
    <property type="match status" value="1"/>
</dbReference>
<dbReference type="Gene3D" id="1.25.10.10">
    <property type="entry name" value="Leucine-rich Repeat Variant"/>
    <property type="match status" value="3"/>
</dbReference>
<organism evidence="6 7">
    <name type="scientific">Galdieria yellowstonensis</name>
    <dbReference type="NCBI Taxonomy" id="3028027"/>
    <lineage>
        <taxon>Eukaryota</taxon>
        <taxon>Rhodophyta</taxon>
        <taxon>Bangiophyceae</taxon>
        <taxon>Galdieriales</taxon>
        <taxon>Galdieriaceae</taxon>
        <taxon>Galdieria</taxon>
    </lineage>
</organism>
<dbReference type="GO" id="GO:0004386">
    <property type="term" value="F:helicase activity"/>
    <property type="evidence" value="ECO:0007669"/>
    <property type="project" value="UniProtKB-KW"/>
</dbReference>
<dbReference type="GO" id="GO:0003677">
    <property type="term" value="F:DNA binding"/>
    <property type="evidence" value="ECO:0007669"/>
    <property type="project" value="UniProtKB-KW"/>
</dbReference>